<proteinExistence type="predicted"/>
<dbReference type="Pfam" id="PF13921">
    <property type="entry name" value="Myb_DNA-bind_6"/>
    <property type="match status" value="1"/>
</dbReference>
<dbReference type="Gene3D" id="1.10.10.60">
    <property type="entry name" value="Homeodomain-like"/>
    <property type="match status" value="1"/>
</dbReference>
<dbReference type="SUPFAM" id="SSF46689">
    <property type="entry name" value="Homeodomain-like"/>
    <property type="match status" value="1"/>
</dbReference>
<dbReference type="InterPro" id="IPR009057">
    <property type="entry name" value="Homeodomain-like_sf"/>
</dbReference>
<dbReference type="InterPro" id="IPR001005">
    <property type="entry name" value="SANT/Myb"/>
</dbReference>
<dbReference type="Proteomes" id="UP001202328">
    <property type="component" value="Unassembled WGS sequence"/>
</dbReference>
<dbReference type="AlphaFoldDB" id="A0AAD4XYC9"/>
<gene>
    <name evidence="1" type="ORF">MKW98_022107</name>
</gene>
<name>A0AAD4XYC9_9MAGN</name>
<dbReference type="PANTHER" id="PTHR47430:SF4">
    <property type="entry name" value="GB|AAC33480.1"/>
    <property type="match status" value="1"/>
</dbReference>
<evidence type="ECO:0008006" key="3">
    <source>
        <dbReference type="Google" id="ProtNLM"/>
    </source>
</evidence>
<evidence type="ECO:0000313" key="1">
    <source>
        <dbReference type="EMBL" id="KAI3961902.1"/>
    </source>
</evidence>
<dbReference type="EMBL" id="JAJJMB010000558">
    <property type="protein sequence ID" value="KAI3961902.1"/>
    <property type="molecule type" value="Genomic_DNA"/>
</dbReference>
<dbReference type="PANTHER" id="PTHR47430">
    <property type="entry name" value="GB|AAC33480.1"/>
    <property type="match status" value="1"/>
</dbReference>
<organism evidence="1 2">
    <name type="scientific">Papaver atlanticum</name>
    <dbReference type="NCBI Taxonomy" id="357466"/>
    <lineage>
        <taxon>Eukaryota</taxon>
        <taxon>Viridiplantae</taxon>
        <taxon>Streptophyta</taxon>
        <taxon>Embryophyta</taxon>
        <taxon>Tracheophyta</taxon>
        <taxon>Spermatophyta</taxon>
        <taxon>Magnoliopsida</taxon>
        <taxon>Ranunculales</taxon>
        <taxon>Papaveraceae</taxon>
        <taxon>Papaveroideae</taxon>
        <taxon>Papaver</taxon>
    </lineage>
</organism>
<sequence>MKSMDQIGKAWSMSLGRIDIMLRIHGVKYIVQVLQKIHDDISWKAIGSCLATRTDMDCCMKWYKRLSSSMVQGKWADTDELDACCVEDVDWDIFLSIGLETLL</sequence>
<keyword evidence="2" id="KW-1185">Reference proteome</keyword>
<accession>A0AAD4XYC9</accession>
<dbReference type="CDD" id="cd00167">
    <property type="entry name" value="SANT"/>
    <property type="match status" value="1"/>
</dbReference>
<comment type="caution">
    <text evidence="1">The sequence shown here is derived from an EMBL/GenBank/DDBJ whole genome shotgun (WGS) entry which is preliminary data.</text>
</comment>
<protein>
    <recommendedName>
        <fullName evidence="3">Myb-like domain-containing protein</fullName>
    </recommendedName>
</protein>
<evidence type="ECO:0000313" key="2">
    <source>
        <dbReference type="Proteomes" id="UP001202328"/>
    </source>
</evidence>
<reference evidence="1" key="1">
    <citation type="submission" date="2022-04" db="EMBL/GenBank/DDBJ databases">
        <title>A functionally conserved STORR gene fusion in Papaver species that diverged 16.8 million years ago.</title>
        <authorList>
            <person name="Catania T."/>
        </authorList>
    </citation>
    <scope>NUCLEOTIDE SEQUENCE</scope>
    <source>
        <strain evidence="1">S-188037</strain>
    </source>
</reference>